<feature type="region of interest" description="Disordered" evidence="1">
    <location>
        <begin position="151"/>
        <end position="214"/>
    </location>
</feature>
<sequence length="214" mass="23223">MALATISHGGKVLQLRTNPNSIRWTYTLNTKVEETYGGRVVQILSANMDDLVVTAEAGRGGWDYLYRVATFMRDMMFDQRQGGAPGIFSYPNRGWEMTVYAVNFPFKDNWNEVAREFTLRFKIQEDVSGVIQSDSIAAEIERLKSGVAYEHNDFNTPPGDPGSAAWPVYGDGAVSADGSKTVDPTKKQNQNKLGAATPGAAPGTPGGPLGPSMP</sequence>
<reference evidence="2 3" key="1">
    <citation type="submission" date="2019-10" db="EMBL/GenBank/DDBJ databases">
        <authorList>
            <person name="Garlena R.A."/>
            <person name="Russell D.A."/>
            <person name="Pope W.H."/>
            <person name="Jacobs-Sera D."/>
            <person name="Hatfull G.F."/>
        </authorList>
    </citation>
    <scope>NUCLEOTIDE SEQUENCE [LARGE SCALE GENOMIC DNA]</scope>
</reference>
<dbReference type="GeneID" id="64766753"/>
<proteinExistence type="predicted"/>
<dbReference type="EMBL" id="MN586040">
    <property type="protein sequence ID" value="QGJ94907.1"/>
    <property type="molecule type" value="Genomic_DNA"/>
</dbReference>
<evidence type="ECO:0000313" key="3">
    <source>
        <dbReference type="Proteomes" id="UP000423065"/>
    </source>
</evidence>
<gene>
    <name evidence="2" type="primary">44</name>
    <name evidence="2" type="ORF">SEA_STORMAGEDDON_44</name>
</gene>
<feature type="compositionally biased region" description="Low complexity" evidence="1">
    <location>
        <begin position="193"/>
        <end position="203"/>
    </location>
</feature>
<evidence type="ECO:0000313" key="2">
    <source>
        <dbReference type="EMBL" id="QGJ94907.1"/>
    </source>
</evidence>
<protein>
    <submittedName>
        <fullName evidence="2">Minor tail protein</fullName>
    </submittedName>
</protein>
<accession>A0A649VQY1</accession>
<dbReference type="RefSeq" id="YP_010059520.1">
    <property type="nucleotide sequence ID" value="NC_054726.1"/>
</dbReference>
<feature type="compositionally biased region" description="Gly residues" evidence="1">
    <location>
        <begin position="204"/>
        <end position="214"/>
    </location>
</feature>
<keyword evidence="3" id="KW-1185">Reference proteome</keyword>
<dbReference type="KEGG" id="vg:64766753"/>
<evidence type="ECO:0000256" key="1">
    <source>
        <dbReference type="SAM" id="MobiDB-lite"/>
    </source>
</evidence>
<dbReference type="Proteomes" id="UP000423065">
    <property type="component" value="Segment"/>
</dbReference>
<name>A0A649VQY1_9CAUD</name>
<organism evidence="2 3">
    <name type="scientific">Gordonia phage Stormageddon</name>
    <dbReference type="NCBI Taxonomy" id="2656541"/>
    <lineage>
        <taxon>Viruses</taxon>
        <taxon>Duplodnaviria</taxon>
        <taxon>Heunggongvirae</taxon>
        <taxon>Uroviricota</taxon>
        <taxon>Caudoviricetes</taxon>
        <taxon>Stormageddonvirus</taxon>
        <taxon>Stormageddonvirus Stormageddon</taxon>
    </lineage>
</organism>